<feature type="transmembrane region" description="Helical" evidence="7">
    <location>
        <begin position="489"/>
        <end position="508"/>
    </location>
</feature>
<dbReference type="Pfam" id="PF01384">
    <property type="entry name" value="PHO4"/>
    <property type="match status" value="1"/>
</dbReference>
<feature type="transmembrane region" description="Helical" evidence="7">
    <location>
        <begin position="192"/>
        <end position="214"/>
    </location>
</feature>
<protein>
    <recommendedName>
        <fullName evidence="7">Phosphate transporter</fullName>
    </recommendedName>
</protein>
<keyword evidence="5 7" id="KW-1133">Transmembrane helix</keyword>
<reference evidence="9" key="1">
    <citation type="submission" date="2021-01" db="EMBL/GenBank/DDBJ databases">
        <authorList>
            <person name="Eckstrom K.M.E."/>
        </authorList>
    </citation>
    <scope>NUCLEOTIDE SEQUENCE</scope>
    <source>
        <strain evidence="9">UVCC 0001</strain>
    </source>
</reference>
<feature type="transmembrane region" description="Helical" evidence="7">
    <location>
        <begin position="520"/>
        <end position="543"/>
    </location>
</feature>
<dbReference type="GO" id="GO:0035435">
    <property type="term" value="P:phosphate ion transmembrane transport"/>
    <property type="evidence" value="ECO:0007669"/>
    <property type="project" value="TreeGrafter"/>
</dbReference>
<feature type="transmembrane region" description="Helical" evidence="7">
    <location>
        <begin position="48"/>
        <end position="67"/>
    </location>
</feature>
<evidence type="ECO:0000256" key="7">
    <source>
        <dbReference type="RuleBase" id="RU363058"/>
    </source>
</evidence>
<keyword evidence="4 7" id="KW-0812">Transmembrane</keyword>
<accession>A0AAD9IEY2</accession>
<evidence type="ECO:0000256" key="1">
    <source>
        <dbReference type="ARBA" id="ARBA00004141"/>
    </source>
</evidence>
<feature type="region of interest" description="Disordered" evidence="8">
    <location>
        <begin position="268"/>
        <end position="308"/>
    </location>
</feature>
<evidence type="ECO:0000256" key="2">
    <source>
        <dbReference type="ARBA" id="ARBA00022448"/>
    </source>
</evidence>
<dbReference type="EMBL" id="JASFZW010000013">
    <property type="protein sequence ID" value="KAK2075849.1"/>
    <property type="molecule type" value="Genomic_DNA"/>
</dbReference>
<name>A0AAD9IEY2_PROWI</name>
<dbReference type="Proteomes" id="UP001255856">
    <property type="component" value="Unassembled WGS sequence"/>
</dbReference>
<feature type="transmembrane region" description="Helical" evidence="7">
    <location>
        <begin position="226"/>
        <end position="246"/>
    </location>
</feature>
<evidence type="ECO:0000256" key="6">
    <source>
        <dbReference type="ARBA" id="ARBA00023136"/>
    </source>
</evidence>
<dbReference type="InterPro" id="IPR001204">
    <property type="entry name" value="Phos_transporter"/>
</dbReference>
<feature type="transmembrane region" description="Helical" evidence="7">
    <location>
        <begin position="6"/>
        <end position="27"/>
    </location>
</feature>
<proteinExistence type="inferred from homology"/>
<keyword evidence="6 7" id="KW-0472">Membrane</keyword>
<feature type="transmembrane region" description="Helical" evidence="7">
    <location>
        <begin position="432"/>
        <end position="453"/>
    </location>
</feature>
<gene>
    <name evidence="9" type="ORF">QBZ16_001590</name>
</gene>
<organism evidence="9 10">
    <name type="scientific">Prototheca wickerhamii</name>
    <dbReference type="NCBI Taxonomy" id="3111"/>
    <lineage>
        <taxon>Eukaryota</taxon>
        <taxon>Viridiplantae</taxon>
        <taxon>Chlorophyta</taxon>
        <taxon>core chlorophytes</taxon>
        <taxon>Trebouxiophyceae</taxon>
        <taxon>Chlorellales</taxon>
        <taxon>Chlorellaceae</taxon>
        <taxon>Prototheca</taxon>
    </lineage>
</organism>
<evidence type="ECO:0000256" key="8">
    <source>
        <dbReference type="SAM" id="MobiDB-lite"/>
    </source>
</evidence>
<dbReference type="GO" id="GO:0016020">
    <property type="term" value="C:membrane"/>
    <property type="evidence" value="ECO:0007669"/>
    <property type="project" value="UniProtKB-SubCell"/>
</dbReference>
<evidence type="ECO:0000313" key="10">
    <source>
        <dbReference type="Proteomes" id="UP001255856"/>
    </source>
</evidence>
<sequence length="642" mass="67835">MAELEQFTWIFGLSVVFAFLTAVGIGANDMANSFATTVASRALTLGQVVILAGIMEFAGAVLLGAGVTSTIKSGIARLSAISAVPDVAMFGFLAVSMTTAFWDNFASYMALPVSMTHTTVGATVGMSLALFGGGAVIWSEDKDDFPWIGGMVPIFLSWVISPIMCGLITVILFGSIRQFVLRSDHSFARAFYVLPVLVFGMVWLIVAFIIQTGAKNDTWSDRGDGFAAWVGAVCGVGSGLFTLIIVMPRLRKKVLEEEHVGSLAEVGQRPAISQTASEPGKKGAALDGETAAPGALPGDSDGEPAHGELARQPTNAELHALRFAAKDKPWAEKTFWEKVQYNPVSNIILHNVRQDIHAVADTDVTVKGVHDNAELFDAKTESLFRYLQVFSACVMSFTHGANDVSNAMGPFAAVYQIWRTGEVSSKAATPEWVLVIGGVGISVGLALFGWRIIQILGVKMVKITNVRGFCAELATAITVAIASRYGLPVSTTMTITGGLIGVGLLEGFRGLNYRALIRIFCGWVLTLFIACGVCAGITAFGSYSPYKPGSVDISDAAVDLNATSTAMLAQMQAALNAAGNVADAGSIQSTLDALNASFYQIFAPTVKSITDMVDNNAAILGEFNATLAYNPFAQTPGALVPQ</sequence>
<comment type="function">
    <text evidence="7">Sodium-phosphate symporter.</text>
</comment>
<dbReference type="PANTHER" id="PTHR11101:SF96">
    <property type="entry name" value="PHOSPHATE TRANSPORTER"/>
    <property type="match status" value="1"/>
</dbReference>
<evidence type="ECO:0000313" key="9">
    <source>
        <dbReference type="EMBL" id="KAK2075849.1"/>
    </source>
</evidence>
<dbReference type="AlphaFoldDB" id="A0AAD9IEY2"/>
<comment type="subcellular location">
    <subcellularLocation>
        <location evidence="1 7">Membrane</location>
        <topology evidence="1 7">Multi-pass membrane protein</topology>
    </subcellularLocation>
</comment>
<dbReference type="PANTHER" id="PTHR11101">
    <property type="entry name" value="PHOSPHATE TRANSPORTER"/>
    <property type="match status" value="1"/>
</dbReference>
<keyword evidence="10" id="KW-1185">Reference proteome</keyword>
<dbReference type="GO" id="GO:0005315">
    <property type="term" value="F:phosphate transmembrane transporter activity"/>
    <property type="evidence" value="ECO:0007669"/>
    <property type="project" value="InterPro"/>
</dbReference>
<keyword evidence="2 7" id="KW-0813">Transport</keyword>
<keyword evidence="3 7" id="KW-0592">Phosphate transport</keyword>
<evidence type="ECO:0000256" key="3">
    <source>
        <dbReference type="ARBA" id="ARBA00022592"/>
    </source>
</evidence>
<comment type="similarity">
    <text evidence="7">Belongs to the inorganic phosphate transporter (PiT) (TC 2.A.20) family.</text>
</comment>
<feature type="transmembrane region" description="Helical" evidence="7">
    <location>
        <begin position="158"/>
        <end position="180"/>
    </location>
</feature>
<evidence type="ECO:0000256" key="5">
    <source>
        <dbReference type="ARBA" id="ARBA00022989"/>
    </source>
</evidence>
<feature type="transmembrane region" description="Helical" evidence="7">
    <location>
        <begin position="118"/>
        <end position="138"/>
    </location>
</feature>
<comment type="caution">
    <text evidence="9">The sequence shown here is derived from an EMBL/GenBank/DDBJ whole genome shotgun (WGS) entry which is preliminary data.</text>
</comment>
<evidence type="ECO:0000256" key="4">
    <source>
        <dbReference type="ARBA" id="ARBA00022692"/>
    </source>
</evidence>